<dbReference type="InterPro" id="IPR050479">
    <property type="entry name" value="CYP11_CYP27_families"/>
</dbReference>
<evidence type="ECO:0000313" key="11">
    <source>
        <dbReference type="Proteomes" id="UP000283509"/>
    </source>
</evidence>
<keyword evidence="7 9" id="KW-0503">Monooxygenase</keyword>
<evidence type="ECO:0000256" key="1">
    <source>
        <dbReference type="ARBA" id="ARBA00001971"/>
    </source>
</evidence>
<comment type="similarity">
    <text evidence="2 9">Belongs to the cytochrome P450 family.</text>
</comment>
<evidence type="ECO:0000256" key="2">
    <source>
        <dbReference type="ARBA" id="ARBA00010617"/>
    </source>
</evidence>
<reference evidence="10 11" key="2">
    <citation type="submission" date="2019-01" db="EMBL/GenBank/DDBJ databases">
        <title>The decoding of complex shrimp genome reveals the adaptation for benthos swimmer, frequently molting mechanism and breeding impact on genome.</title>
        <authorList>
            <person name="Sun Y."/>
            <person name="Gao Y."/>
            <person name="Yu Y."/>
        </authorList>
    </citation>
    <scope>NUCLEOTIDE SEQUENCE [LARGE SCALE GENOMIC DNA]</scope>
    <source>
        <tissue evidence="10">Muscle</tissue>
    </source>
</reference>
<evidence type="ECO:0000256" key="7">
    <source>
        <dbReference type="ARBA" id="ARBA00023033"/>
    </source>
</evidence>
<gene>
    <name evidence="10" type="ORF">C7M84_019968</name>
</gene>
<dbReference type="GO" id="GO:0016705">
    <property type="term" value="F:oxidoreductase activity, acting on paired donors, with incorporation or reduction of molecular oxygen"/>
    <property type="evidence" value="ECO:0007669"/>
    <property type="project" value="InterPro"/>
</dbReference>
<organism evidence="10 11">
    <name type="scientific">Penaeus vannamei</name>
    <name type="common">Whiteleg shrimp</name>
    <name type="synonym">Litopenaeus vannamei</name>
    <dbReference type="NCBI Taxonomy" id="6689"/>
    <lineage>
        <taxon>Eukaryota</taxon>
        <taxon>Metazoa</taxon>
        <taxon>Ecdysozoa</taxon>
        <taxon>Arthropoda</taxon>
        <taxon>Crustacea</taxon>
        <taxon>Multicrustacea</taxon>
        <taxon>Malacostraca</taxon>
        <taxon>Eumalacostraca</taxon>
        <taxon>Eucarida</taxon>
        <taxon>Decapoda</taxon>
        <taxon>Dendrobranchiata</taxon>
        <taxon>Penaeoidea</taxon>
        <taxon>Penaeidae</taxon>
        <taxon>Penaeus</taxon>
    </lineage>
</organism>
<dbReference type="OrthoDB" id="3945418at2759"/>
<evidence type="ECO:0000313" key="10">
    <source>
        <dbReference type="EMBL" id="ROT62198.1"/>
    </source>
</evidence>
<dbReference type="EMBL" id="QCYY01003771">
    <property type="protein sequence ID" value="ROT62198.1"/>
    <property type="molecule type" value="Genomic_DNA"/>
</dbReference>
<comment type="caution">
    <text evidence="10">The sequence shown here is derived from an EMBL/GenBank/DDBJ whole genome shotgun (WGS) entry which is preliminary data.</text>
</comment>
<dbReference type="InterPro" id="IPR002401">
    <property type="entry name" value="Cyt_P450_E_grp-I"/>
</dbReference>
<dbReference type="GO" id="GO:0005506">
    <property type="term" value="F:iron ion binding"/>
    <property type="evidence" value="ECO:0007669"/>
    <property type="project" value="InterPro"/>
</dbReference>
<protein>
    <submittedName>
        <fullName evidence="10">Uncharacterized protein</fullName>
    </submittedName>
</protein>
<keyword evidence="6 8" id="KW-0408">Iron</keyword>
<dbReference type="InterPro" id="IPR017972">
    <property type="entry name" value="Cyt_P450_CS"/>
</dbReference>
<dbReference type="InterPro" id="IPR036396">
    <property type="entry name" value="Cyt_P450_sf"/>
</dbReference>
<keyword evidence="4 8" id="KW-0479">Metal-binding</keyword>
<dbReference type="PANTHER" id="PTHR24279">
    <property type="entry name" value="CYTOCHROME P450"/>
    <property type="match status" value="1"/>
</dbReference>
<evidence type="ECO:0000256" key="6">
    <source>
        <dbReference type="ARBA" id="ARBA00023004"/>
    </source>
</evidence>
<sequence length="113" mass="13045">MEPVEAIRNAFEVFVLLKPAGTSDQAFPRALEFLPERWLRGEGDRINSYASLPFGIGTRMCIGKRFAEMEIYTLLARMFHRFDVSWNHGAVGTKTQFILMPDRPLNFTFTKRT</sequence>
<reference evidence="10 11" key="1">
    <citation type="submission" date="2018-04" db="EMBL/GenBank/DDBJ databases">
        <authorList>
            <person name="Zhang X."/>
            <person name="Yuan J."/>
            <person name="Li F."/>
            <person name="Xiang J."/>
        </authorList>
    </citation>
    <scope>NUCLEOTIDE SEQUENCE [LARGE SCALE GENOMIC DNA]</scope>
    <source>
        <tissue evidence="10">Muscle</tissue>
    </source>
</reference>
<evidence type="ECO:0000256" key="9">
    <source>
        <dbReference type="RuleBase" id="RU000461"/>
    </source>
</evidence>
<dbReference type="STRING" id="6689.A0A3R7PDF0"/>
<name>A0A3R7PDF0_PENVA</name>
<dbReference type="AlphaFoldDB" id="A0A3R7PDF0"/>
<proteinExistence type="inferred from homology"/>
<evidence type="ECO:0000256" key="4">
    <source>
        <dbReference type="ARBA" id="ARBA00022723"/>
    </source>
</evidence>
<dbReference type="GO" id="GO:0004497">
    <property type="term" value="F:monooxygenase activity"/>
    <property type="evidence" value="ECO:0007669"/>
    <property type="project" value="UniProtKB-KW"/>
</dbReference>
<keyword evidence="11" id="KW-1185">Reference proteome</keyword>
<dbReference type="PRINTS" id="PR00463">
    <property type="entry name" value="EP450I"/>
</dbReference>
<feature type="binding site" description="axial binding residue" evidence="8">
    <location>
        <position position="61"/>
    </location>
    <ligand>
        <name>heme</name>
        <dbReference type="ChEBI" id="CHEBI:30413"/>
    </ligand>
    <ligandPart>
        <name>Fe</name>
        <dbReference type="ChEBI" id="CHEBI:18248"/>
    </ligandPart>
</feature>
<dbReference type="PANTHER" id="PTHR24279:SF120">
    <property type="entry name" value="CYTOCHROME P450"/>
    <property type="match status" value="1"/>
</dbReference>
<dbReference type="SUPFAM" id="SSF48264">
    <property type="entry name" value="Cytochrome P450"/>
    <property type="match status" value="1"/>
</dbReference>
<keyword evidence="5 9" id="KW-0560">Oxidoreductase</keyword>
<dbReference type="PROSITE" id="PS00086">
    <property type="entry name" value="CYTOCHROME_P450"/>
    <property type="match status" value="1"/>
</dbReference>
<dbReference type="Pfam" id="PF00067">
    <property type="entry name" value="p450"/>
    <property type="match status" value="1"/>
</dbReference>
<evidence type="ECO:0000256" key="3">
    <source>
        <dbReference type="ARBA" id="ARBA00022617"/>
    </source>
</evidence>
<dbReference type="GO" id="GO:0020037">
    <property type="term" value="F:heme binding"/>
    <property type="evidence" value="ECO:0007669"/>
    <property type="project" value="InterPro"/>
</dbReference>
<dbReference type="InterPro" id="IPR001128">
    <property type="entry name" value="Cyt_P450"/>
</dbReference>
<evidence type="ECO:0000256" key="8">
    <source>
        <dbReference type="PIRSR" id="PIRSR602401-1"/>
    </source>
</evidence>
<dbReference type="Proteomes" id="UP000283509">
    <property type="component" value="Unassembled WGS sequence"/>
</dbReference>
<evidence type="ECO:0000256" key="5">
    <source>
        <dbReference type="ARBA" id="ARBA00023002"/>
    </source>
</evidence>
<dbReference type="Gene3D" id="1.10.630.10">
    <property type="entry name" value="Cytochrome P450"/>
    <property type="match status" value="1"/>
</dbReference>
<comment type="cofactor">
    <cofactor evidence="1 8">
        <name>heme</name>
        <dbReference type="ChEBI" id="CHEBI:30413"/>
    </cofactor>
</comment>
<accession>A0A3R7PDF0</accession>
<keyword evidence="3 8" id="KW-0349">Heme</keyword>